<reference evidence="9" key="1">
    <citation type="journal article" date="2021" name="Nat. Commun.">
        <title>Genetic determinants of endophytism in the Arabidopsis root mycobiome.</title>
        <authorList>
            <person name="Mesny F."/>
            <person name="Miyauchi S."/>
            <person name="Thiergart T."/>
            <person name="Pickel B."/>
            <person name="Atanasova L."/>
            <person name="Karlsson M."/>
            <person name="Huettel B."/>
            <person name="Barry K.W."/>
            <person name="Haridas S."/>
            <person name="Chen C."/>
            <person name="Bauer D."/>
            <person name="Andreopoulos W."/>
            <person name="Pangilinan J."/>
            <person name="LaButti K."/>
            <person name="Riley R."/>
            <person name="Lipzen A."/>
            <person name="Clum A."/>
            <person name="Drula E."/>
            <person name="Henrissat B."/>
            <person name="Kohler A."/>
            <person name="Grigoriev I.V."/>
            <person name="Martin F.M."/>
            <person name="Hacquard S."/>
        </authorList>
    </citation>
    <scope>NUCLEOTIDE SEQUENCE</scope>
    <source>
        <strain evidence="9">MPI-CAGE-AT-0021</strain>
    </source>
</reference>
<evidence type="ECO:0000313" key="9">
    <source>
        <dbReference type="EMBL" id="KAH7155340.1"/>
    </source>
</evidence>
<sequence>MSSTASPISKRRRRRPARSCEQCRRRKIRCDQDQPCAGCVRAREPMQCTYRDGGDPEALTGKAPGPADKTTGLMPVSSGSRTQSEESQSSGRVLASYPRDQMAHRPLPPQQNRDIPPAPEFEGRPSNQARTSLPLVLSASSTSIPPVIPRLRNVPEKTKLFGQTHWLHTAEKFPVSGKFHPVEVEPSFNDAKAELIEALNEARNLRFAMKNIGGVKLDEPIRDIPGTLPPKETCDELIWCYFRTLEPLYRIVLIPSFWREYDRLWELQPVTPVPIVFLIKLTLILAIGATFFSHANEADLKQSHQLSQTWIQNAQWWLTGPLEKSTYNLDGLQVFCLLLIARQTTFNCSGGTSWLSAGSLLRIAITMGLHRNPKLFPTLTPLQHELRARLWTTVLELSIQSCLDLALPLNLSADNYDACLPSNCNDIDIESGSQVVPAPMSTFTDSSLQILLARSLPLRMEIVRLLNDFRKEQSYERALTLGAEIRVACREVAAFFHSYKDDGNEASDGPKLRPTEFHRKIMDIHIRRFTMFLHRDFMIQARADPRFYLSRKSCVEAAMVISSSGKDADLSLPMADWDDMSRLALVGRGLFKCSLSFDATLVLALEVVTQLDDESAPQSEADALDEMAKAARAPLIQALECTREQLAHLIARGNTSLKRLLFVEAHLTQIQAMESGQPIKPAVYETVNKTLRSCVSVLREAWDAATPGGTVDTMTADFFPLDLLPGDTDMNWDISNLLCFSTLNEVSQIQWPT</sequence>
<dbReference type="PANTHER" id="PTHR31944">
    <property type="entry name" value="HEME-RESPONSIVE ZINC FINGER TRANSCRIPTION FACTOR HAP1"/>
    <property type="match status" value="1"/>
</dbReference>
<dbReference type="InterPro" id="IPR036864">
    <property type="entry name" value="Zn2-C6_fun-type_DNA-bd_sf"/>
</dbReference>
<keyword evidence="6" id="KW-0539">Nucleus</keyword>
<dbReference type="Pfam" id="PF00172">
    <property type="entry name" value="Zn_clus"/>
    <property type="match status" value="1"/>
</dbReference>
<dbReference type="GO" id="GO:0005634">
    <property type="term" value="C:nucleus"/>
    <property type="evidence" value="ECO:0007669"/>
    <property type="project" value="TreeGrafter"/>
</dbReference>
<feature type="region of interest" description="Disordered" evidence="7">
    <location>
        <begin position="1"/>
        <end position="24"/>
    </location>
</feature>
<proteinExistence type="predicted"/>
<dbReference type="AlphaFoldDB" id="A0A9P9JC93"/>
<dbReference type="PROSITE" id="PS00463">
    <property type="entry name" value="ZN2_CY6_FUNGAL_1"/>
    <property type="match status" value="1"/>
</dbReference>
<keyword evidence="5" id="KW-0804">Transcription</keyword>
<dbReference type="GO" id="GO:0006351">
    <property type="term" value="P:DNA-templated transcription"/>
    <property type="evidence" value="ECO:0007669"/>
    <property type="project" value="InterPro"/>
</dbReference>
<dbReference type="CDD" id="cd12148">
    <property type="entry name" value="fungal_TF_MHR"/>
    <property type="match status" value="1"/>
</dbReference>
<evidence type="ECO:0000256" key="3">
    <source>
        <dbReference type="ARBA" id="ARBA00023015"/>
    </source>
</evidence>
<dbReference type="InterPro" id="IPR007219">
    <property type="entry name" value="XnlR_reg_dom"/>
</dbReference>
<dbReference type="CDD" id="cd00067">
    <property type="entry name" value="GAL4"/>
    <property type="match status" value="1"/>
</dbReference>
<dbReference type="SMART" id="SM00066">
    <property type="entry name" value="GAL4"/>
    <property type="match status" value="1"/>
</dbReference>
<dbReference type="Proteomes" id="UP000717696">
    <property type="component" value="Unassembled WGS sequence"/>
</dbReference>
<dbReference type="GO" id="GO:0000978">
    <property type="term" value="F:RNA polymerase II cis-regulatory region sequence-specific DNA binding"/>
    <property type="evidence" value="ECO:0007669"/>
    <property type="project" value="TreeGrafter"/>
</dbReference>
<dbReference type="Pfam" id="PF04082">
    <property type="entry name" value="Fungal_trans"/>
    <property type="match status" value="1"/>
</dbReference>
<keyword evidence="10" id="KW-1185">Reference proteome</keyword>
<dbReference type="Gene3D" id="4.10.240.10">
    <property type="entry name" value="Zn(2)-C6 fungal-type DNA-binding domain"/>
    <property type="match status" value="1"/>
</dbReference>
<evidence type="ECO:0000313" key="10">
    <source>
        <dbReference type="Proteomes" id="UP000717696"/>
    </source>
</evidence>
<keyword evidence="2" id="KW-0862">Zinc</keyword>
<dbReference type="GO" id="GO:0001228">
    <property type="term" value="F:DNA-binding transcription activator activity, RNA polymerase II-specific"/>
    <property type="evidence" value="ECO:0007669"/>
    <property type="project" value="TreeGrafter"/>
</dbReference>
<evidence type="ECO:0000256" key="1">
    <source>
        <dbReference type="ARBA" id="ARBA00022723"/>
    </source>
</evidence>
<evidence type="ECO:0000256" key="4">
    <source>
        <dbReference type="ARBA" id="ARBA00023125"/>
    </source>
</evidence>
<keyword evidence="3" id="KW-0805">Transcription regulation</keyword>
<comment type="caution">
    <text evidence="9">The sequence shown here is derived from an EMBL/GenBank/DDBJ whole genome shotgun (WGS) entry which is preliminary data.</text>
</comment>
<dbReference type="InterPro" id="IPR051430">
    <property type="entry name" value="Fungal_TF_Env_Response"/>
</dbReference>
<organism evidence="9 10">
    <name type="scientific">Dactylonectria estremocensis</name>
    <dbReference type="NCBI Taxonomy" id="1079267"/>
    <lineage>
        <taxon>Eukaryota</taxon>
        <taxon>Fungi</taxon>
        <taxon>Dikarya</taxon>
        <taxon>Ascomycota</taxon>
        <taxon>Pezizomycotina</taxon>
        <taxon>Sordariomycetes</taxon>
        <taxon>Hypocreomycetidae</taxon>
        <taxon>Hypocreales</taxon>
        <taxon>Nectriaceae</taxon>
        <taxon>Dactylonectria</taxon>
    </lineage>
</organism>
<dbReference type="OrthoDB" id="4337792at2759"/>
<accession>A0A9P9JC93</accession>
<dbReference type="GO" id="GO:0008270">
    <property type="term" value="F:zinc ion binding"/>
    <property type="evidence" value="ECO:0007669"/>
    <property type="project" value="InterPro"/>
</dbReference>
<keyword evidence="4" id="KW-0238">DNA-binding</keyword>
<feature type="compositionally biased region" description="Polar residues" evidence="7">
    <location>
        <begin position="77"/>
        <end position="91"/>
    </location>
</feature>
<evidence type="ECO:0000256" key="6">
    <source>
        <dbReference type="ARBA" id="ARBA00023242"/>
    </source>
</evidence>
<dbReference type="SUPFAM" id="SSF57701">
    <property type="entry name" value="Zn2/Cys6 DNA-binding domain"/>
    <property type="match status" value="1"/>
</dbReference>
<feature type="region of interest" description="Disordered" evidence="7">
    <location>
        <begin position="45"/>
        <end position="127"/>
    </location>
</feature>
<evidence type="ECO:0000259" key="8">
    <source>
        <dbReference type="PROSITE" id="PS50048"/>
    </source>
</evidence>
<keyword evidence="1" id="KW-0479">Metal-binding</keyword>
<gene>
    <name evidence="9" type="ORF">B0J13DRAFT_618797</name>
</gene>
<dbReference type="PROSITE" id="PS50048">
    <property type="entry name" value="ZN2_CY6_FUNGAL_2"/>
    <property type="match status" value="1"/>
</dbReference>
<feature type="domain" description="Zn(2)-C6 fungal-type" evidence="8">
    <location>
        <begin position="19"/>
        <end position="50"/>
    </location>
</feature>
<name>A0A9P9JC93_9HYPO</name>
<dbReference type="PANTHER" id="PTHR31944:SF129">
    <property type="entry name" value="ASPYRIDONES CLUSTER REGULATOR APDR-RELATED"/>
    <property type="match status" value="1"/>
</dbReference>
<evidence type="ECO:0000256" key="5">
    <source>
        <dbReference type="ARBA" id="ARBA00023163"/>
    </source>
</evidence>
<dbReference type="EMBL" id="JAGMUU010000004">
    <property type="protein sequence ID" value="KAH7155340.1"/>
    <property type="molecule type" value="Genomic_DNA"/>
</dbReference>
<protein>
    <recommendedName>
        <fullName evidence="8">Zn(2)-C6 fungal-type domain-containing protein</fullName>
    </recommendedName>
</protein>
<evidence type="ECO:0000256" key="7">
    <source>
        <dbReference type="SAM" id="MobiDB-lite"/>
    </source>
</evidence>
<evidence type="ECO:0000256" key="2">
    <source>
        <dbReference type="ARBA" id="ARBA00022833"/>
    </source>
</evidence>
<dbReference type="InterPro" id="IPR001138">
    <property type="entry name" value="Zn2Cys6_DnaBD"/>
</dbReference>
<dbReference type="SMART" id="SM00906">
    <property type="entry name" value="Fungal_trans"/>
    <property type="match status" value="1"/>
</dbReference>